<dbReference type="SUPFAM" id="SSF48019">
    <property type="entry name" value="post-AAA+ oligomerization domain-like"/>
    <property type="match status" value="1"/>
</dbReference>
<reference evidence="9" key="1">
    <citation type="submission" date="2017-10" db="EMBL/GenBank/DDBJ databases">
        <title>Kefir isolates.</title>
        <authorList>
            <person name="Kim Y."/>
            <person name="Blasche S."/>
        </authorList>
    </citation>
    <scope>NUCLEOTIDE SEQUENCE [LARGE SCALE GENOMIC DNA]</scope>
    <source>
        <strain evidence="9">OG2-2</strain>
    </source>
</reference>
<dbReference type="GO" id="GO:0003677">
    <property type="term" value="F:DNA binding"/>
    <property type="evidence" value="ECO:0007669"/>
    <property type="project" value="InterPro"/>
</dbReference>
<dbReference type="InterPro" id="IPR027417">
    <property type="entry name" value="P-loop_NTPase"/>
</dbReference>
<feature type="domain" description="DNA polymerase III delta subunit-like C-terminal" evidence="8">
    <location>
        <begin position="220"/>
        <end position="333"/>
    </location>
</feature>
<comment type="similarity">
    <text evidence="6">Belongs to the DNA polymerase HolA subunit family.</text>
</comment>
<keyword evidence="10" id="KW-1185">Reference proteome</keyword>
<dbReference type="InterPro" id="IPR005790">
    <property type="entry name" value="DNA_polIII_delta"/>
</dbReference>
<evidence type="ECO:0000256" key="5">
    <source>
        <dbReference type="ARBA" id="ARBA00022932"/>
    </source>
</evidence>
<dbReference type="GO" id="GO:0006261">
    <property type="term" value="P:DNA-templated DNA replication"/>
    <property type="evidence" value="ECO:0007669"/>
    <property type="project" value="TreeGrafter"/>
</dbReference>
<evidence type="ECO:0000256" key="3">
    <source>
        <dbReference type="ARBA" id="ARBA00022695"/>
    </source>
</evidence>
<dbReference type="AlphaFoldDB" id="A0A2A8D7M6"/>
<protein>
    <recommendedName>
        <fullName evidence="1">DNA-directed DNA polymerase</fullName>
        <ecNumber evidence="1">2.7.7.7</ecNumber>
    </recommendedName>
</protein>
<dbReference type="RefSeq" id="WP_098042221.1">
    <property type="nucleotide sequence ID" value="NZ_CAUVUD010000001.1"/>
</dbReference>
<evidence type="ECO:0000313" key="9">
    <source>
        <dbReference type="EMBL" id="PEN16797.1"/>
    </source>
</evidence>
<comment type="caution">
    <text evidence="9">The sequence shown here is derived from an EMBL/GenBank/DDBJ whole genome shotgun (WGS) entry which is preliminary data.</text>
</comment>
<proteinExistence type="inferred from homology"/>
<dbReference type="EMBL" id="PDEV01000001">
    <property type="protein sequence ID" value="PEN16797.1"/>
    <property type="molecule type" value="Genomic_DNA"/>
</dbReference>
<dbReference type="InterPro" id="IPR008921">
    <property type="entry name" value="DNA_pol3_clamp-load_cplx_C"/>
</dbReference>
<keyword evidence="3" id="KW-0548">Nucleotidyltransferase</keyword>
<evidence type="ECO:0000313" key="10">
    <source>
        <dbReference type="Proteomes" id="UP000219947"/>
    </source>
</evidence>
<dbReference type="GO" id="GO:0009360">
    <property type="term" value="C:DNA polymerase III complex"/>
    <property type="evidence" value="ECO:0007669"/>
    <property type="project" value="TreeGrafter"/>
</dbReference>
<comment type="catalytic activity">
    <reaction evidence="7">
        <text>DNA(n) + a 2'-deoxyribonucleoside 5'-triphosphate = DNA(n+1) + diphosphate</text>
        <dbReference type="Rhea" id="RHEA:22508"/>
        <dbReference type="Rhea" id="RHEA-COMP:17339"/>
        <dbReference type="Rhea" id="RHEA-COMP:17340"/>
        <dbReference type="ChEBI" id="CHEBI:33019"/>
        <dbReference type="ChEBI" id="CHEBI:61560"/>
        <dbReference type="ChEBI" id="CHEBI:173112"/>
        <dbReference type="EC" id="2.7.7.7"/>
    </reaction>
</comment>
<sequence length="342" mass="37357">MTPRGSSSRGNYRGQRANKALDNAWRTVNPAPVIMLHGSEEYFASRARERLRTAFYSTYPNADLVTINASTYTAGELTLLASPSLFGTAKIIDADNVATMSEDFLNDVLSYIVAPESDIMLIMQHSGGNRGKKLIDAIRKNHVLIPCKPLKAEREKTEFVTSEFREAKRTIDPGALRLLVAATNDTAELASACAQLQADIAGNITEEIVNRYYGGRTEVTAFRVVDAAVTGNAAEALRLLRHALATGTEPIPLLGALAMRIRNIARVHHVRASAQELAREVGMAPWQVEQAQRDGRRFTGEQIARIVQLLADADAQLKGEGLDPVYAVERAVLAIALPHNRS</sequence>
<dbReference type="InterPro" id="IPR048466">
    <property type="entry name" value="DNA_pol3_delta-like_C"/>
</dbReference>
<keyword evidence="4" id="KW-0235">DNA replication</keyword>
<name>A0A2A8D7M6_9MICC</name>
<gene>
    <name evidence="9" type="primary">holA</name>
    <name evidence="9" type="ORF">CRM92_01790</name>
</gene>
<dbReference type="GO" id="GO:0003887">
    <property type="term" value="F:DNA-directed DNA polymerase activity"/>
    <property type="evidence" value="ECO:0007669"/>
    <property type="project" value="UniProtKB-KW"/>
</dbReference>
<dbReference type="EC" id="2.7.7.7" evidence="1"/>
<keyword evidence="5" id="KW-0239">DNA-directed DNA polymerase</keyword>
<dbReference type="NCBIfam" id="TIGR01128">
    <property type="entry name" value="holA"/>
    <property type="match status" value="1"/>
</dbReference>
<dbReference type="Gene3D" id="3.40.50.300">
    <property type="entry name" value="P-loop containing nucleotide triphosphate hydrolases"/>
    <property type="match status" value="1"/>
</dbReference>
<dbReference type="Pfam" id="PF21694">
    <property type="entry name" value="DNA_pol3_delta_C"/>
    <property type="match status" value="1"/>
</dbReference>
<evidence type="ECO:0000256" key="6">
    <source>
        <dbReference type="ARBA" id="ARBA00034754"/>
    </source>
</evidence>
<dbReference type="Gene3D" id="1.20.272.10">
    <property type="match status" value="1"/>
</dbReference>
<evidence type="ECO:0000256" key="1">
    <source>
        <dbReference type="ARBA" id="ARBA00012417"/>
    </source>
</evidence>
<evidence type="ECO:0000259" key="8">
    <source>
        <dbReference type="Pfam" id="PF21694"/>
    </source>
</evidence>
<dbReference type="PANTHER" id="PTHR34388:SF1">
    <property type="entry name" value="DNA POLYMERASE III SUBUNIT DELTA"/>
    <property type="match status" value="1"/>
</dbReference>
<evidence type="ECO:0000256" key="2">
    <source>
        <dbReference type="ARBA" id="ARBA00022679"/>
    </source>
</evidence>
<evidence type="ECO:0000256" key="7">
    <source>
        <dbReference type="ARBA" id="ARBA00049244"/>
    </source>
</evidence>
<dbReference type="PANTHER" id="PTHR34388">
    <property type="entry name" value="DNA POLYMERASE III SUBUNIT DELTA"/>
    <property type="match status" value="1"/>
</dbReference>
<accession>A0A2A8D7M6</accession>
<dbReference type="Proteomes" id="UP000219947">
    <property type="component" value="Unassembled WGS sequence"/>
</dbReference>
<dbReference type="SUPFAM" id="SSF52540">
    <property type="entry name" value="P-loop containing nucleoside triphosphate hydrolases"/>
    <property type="match status" value="1"/>
</dbReference>
<organism evidence="9 10">
    <name type="scientific">Rothia dentocariosa</name>
    <dbReference type="NCBI Taxonomy" id="2047"/>
    <lineage>
        <taxon>Bacteria</taxon>
        <taxon>Bacillati</taxon>
        <taxon>Actinomycetota</taxon>
        <taxon>Actinomycetes</taxon>
        <taxon>Micrococcales</taxon>
        <taxon>Micrococcaceae</taxon>
        <taxon>Rothia</taxon>
    </lineage>
</organism>
<keyword evidence="2" id="KW-0808">Transferase</keyword>
<evidence type="ECO:0000256" key="4">
    <source>
        <dbReference type="ARBA" id="ARBA00022705"/>
    </source>
</evidence>